<evidence type="ECO:0008006" key="4">
    <source>
        <dbReference type="Google" id="ProtNLM"/>
    </source>
</evidence>
<dbReference type="Proteomes" id="UP000016931">
    <property type="component" value="Unassembled WGS sequence"/>
</dbReference>
<dbReference type="GeneID" id="27904100"/>
<dbReference type="EMBL" id="KB456270">
    <property type="protein sequence ID" value="EMF08677.1"/>
    <property type="molecule type" value="Genomic_DNA"/>
</dbReference>
<organism evidence="2 3">
    <name type="scientific">Sphaerulina musiva (strain SO2202)</name>
    <name type="common">Poplar stem canker fungus</name>
    <name type="synonym">Septoria musiva</name>
    <dbReference type="NCBI Taxonomy" id="692275"/>
    <lineage>
        <taxon>Eukaryota</taxon>
        <taxon>Fungi</taxon>
        <taxon>Dikarya</taxon>
        <taxon>Ascomycota</taxon>
        <taxon>Pezizomycotina</taxon>
        <taxon>Dothideomycetes</taxon>
        <taxon>Dothideomycetidae</taxon>
        <taxon>Mycosphaerellales</taxon>
        <taxon>Mycosphaerellaceae</taxon>
        <taxon>Sphaerulina</taxon>
    </lineage>
</organism>
<name>M3CX31_SPHMS</name>
<feature type="chain" id="PRO_5004032671" description="Ig-like domain-containing protein" evidence="1">
    <location>
        <begin position="27"/>
        <end position="211"/>
    </location>
</feature>
<dbReference type="AlphaFoldDB" id="M3CX31"/>
<accession>M3CX31</accession>
<reference evidence="2 3" key="1">
    <citation type="journal article" date="2012" name="PLoS Pathog.">
        <title>Diverse lifestyles and strategies of plant pathogenesis encoded in the genomes of eighteen Dothideomycetes fungi.</title>
        <authorList>
            <person name="Ohm R.A."/>
            <person name="Feau N."/>
            <person name="Henrissat B."/>
            <person name="Schoch C.L."/>
            <person name="Horwitz B.A."/>
            <person name="Barry K.W."/>
            <person name="Condon B.J."/>
            <person name="Copeland A.C."/>
            <person name="Dhillon B."/>
            <person name="Glaser F."/>
            <person name="Hesse C.N."/>
            <person name="Kosti I."/>
            <person name="LaButti K."/>
            <person name="Lindquist E.A."/>
            <person name="Lucas S."/>
            <person name="Salamov A.A."/>
            <person name="Bradshaw R.E."/>
            <person name="Ciuffetti L."/>
            <person name="Hamelin R.C."/>
            <person name="Kema G.H.J."/>
            <person name="Lawrence C."/>
            <person name="Scott J.A."/>
            <person name="Spatafora J.W."/>
            <person name="Turgeon B.G."/>
            <person name="de Wit P.J.G.M."/>
            <person name="Zhong S."/>
            <person name="Goodwin S.B."/>
            <person name="Grigoriev I.V."/>
        </authorList>
    </citation>
    <scope>NUCLEOTIDE SEQUENCE [LARGE SCALE GENOMIC DNA]</scope>
    <source>
        <strain evidence="2 3">SO2202</strain>
    </source>
</reference>
<feature type="signal peptide" evidence="1">
    <location>
        <begin position="1"/>
        <end position="26"/>
    </location>
</feature>
<proteinExistence type="predicted"/>
<evidence type="ECO:0000256" key="1">
    <source>
        <dbReference type="SAM" id="SignalP"/>
    </source>
</evidence>
<keyword evidence="3" id="KW-1185">Reference proteome</keyword>
<dbReference type="OrthoDB" id="3650120at2759"/>
<keyword evidence="1" id="KW-0732">Signal</keyword>
<evidence type="ECO:0000313" key="2">
    <source>
        <dbReference type="EMBL" id="EMF08677.1"/>
    </source>
</evidence>
<dbReference type="HOGENOM" id="CLU_1305538_0_0_1"/>
<protein>
    <recommendedName>
        <fullName evidence="4">Ig-like domain-containing protein</fullName>
    </recommendedName>
</protein>
<gene>
    <name evidence="2" type="ORF">SEPMUDRAFT_151659</name>
</gene>
<sequence>MHFFSFSLPTSLVATILAIATAPSECRSIIPSQRSSRLLFDESNYQQQQQRQQQEQKQQLLKIDSLSSSPEYTLEPQHVTATGQHFDVQENSIGVLFTRPTNIATDARAVAYQIETLHLWLPLGKKVFTRDSPLLPLHPLSARITTLITSTPEPAAPQQIEKIECCLYGASSGSDAEEEDSSKVRFSWKDNLVYFPPSRKEIESYECYVRP</sequence>
<dbReference type="eggNOG" id="ENOG502TBUC">
    <property type="taxonomic scope" value="Eukaryota"/>
</dbReference>
<evidence type="ECO:0000313" key="3">
    <source>
        <dbReference type="Proteomes" id="UP000016931"/>
    </source>
</evidence>
<dbReference type="RefSeq" id="XP_016756798.1">
    <property type="nucleotide sequence ID" value="XM_016906963.1"/>
</dbReference>